<dbReference type="InterPro" id="IPR000873">
    <property type="entry name" value="AMP-dep_synth/lig_dom"/>
</dbReference>
<dbReference type="AlphaFoldDB" id="A0A2R8ARY8"/>
<keyword evidence="6" id="KW-1185">Reference proteome</keyword>
<dbReference type="Proteomes" id="UP000244911">
    <property type="component" value="Unassembled WGS sequence"/>
</dbReference>
<dbReference type="InterPro" id="IPR025110">
    <property type="entry name" value="AMP-bd_C"/>
</dbReference>
<gene>
    <name evidence="5" type="primary">sauT</name>
    <name evidence="5" type="ORF">ALP8811_02763</name>
</gene>
<evidence type="ECO:0000259" key="4">
    <source>
        <dbReference type="Pfam" id="PF13193"/>
    </source>
</evidence>
<sequence>MPNAHAREPAERTILDWIEDNASKYPDAPALFDISGSVRLSYTDLAERVSTLAHEFREFGIGRNTRVAVSMTDGPETLTILLALMSIAAVMPIHPAAAAETVDALVDKLDISVVVGAHRPASAAWKIAASRNLCYIEVESAPSRAEGVLLKPHGTIAEPSRELAGLDDVALYISTSGTTGNSSVVAITQRSLDRNISTHGALNNYGPGDRAVCVMNFTYLFAYVRASLPILRFGGAVIVAPGYRFADMQRCCENLKPTSLAATPTIIQKLITDSETRGWRPGPDVLRKFHATGEAIPDTLRARLRAVYDASLGTNYGMTEVSPQVAYCRPEDQLDLGAVGKIALPWQVDIVGENGTVMPIGAVGRIALRGGYVNAIVGMEKETRFDQDGRFLTGDRGFINDAGILFVAGRADEVINRGGEKMDPKVIEQSLDRDPDVVRSVVFGLPDPKLGQKIAALIVLREGATRSVQDIRVSVGAQITGWGMPERLFVVPDIPTNSNGKVSRRDLSLRYADE</sequence>
<comment type="similarity">
    <text evidence="1">Belongs to the ATP-dependent AMP-binding enzyme family.</text>
</comment>
<dbReference type="EMBL" id="OMOI01000002">
    <property type="protein sequence ID" value="SPF78831.1"/>
    <property type="molecule type" value="Genomic_DNA"/>
</dbReference>
<dbReference type="EC" id="6.2.1.-" evidence="5"/>
<protein>
    <submittedName>
        <fullName evidence="5">Putative sulfoacetate--CoA ligase</fullName>
        <ecNumber evidence="5">6.2.1.-</ecNumber>
    </submittedName>
</protein>
<dbReference type="Gene3D" id="3.40.50.12780">
    <property type="entry name" value="N-terminal domain of ligase-like"/>
    <property type="match status" value="1"/>
</dbReference>
<dbReference type="PANTHER" id="PTHR43201">
    <property type="entry name" value="ACYL-COA SYNTHETASE"/>
    <property type="match status" value="1"/>
</dbReference>
<name>A0A2R8ARY8_9RHOB</name>
<reference evidence="5 6" key="1">
    <citation type="submission" date="2018-03" db="EMBL/GenBank/DDBJ databases">
        <authorList>
            <person name="Keele B.F."/>
        </authorList>
    </citation>
    <scope>NUCLEOTIDE SEQUENCE [LARGE SCALE GENOMIC DNA]</scope>
    <source>
        <strain evidence="5 6">CECT 8811</strain>
    </source>
</reference>
<keyword evidence="2 5" id="KW-0436">Ligase</keyword>
<dbReference type="SUPFAM" id="SSF56801">
    <property type="entry name" value="Acetyl-CoA synthetase-like"/>
    <property type="match status" value="1"/>
</dbReference>
<dbReference type="GO" id="GO:0031956">
    <property type="term" value="F:medium-chain fatty acid-CoA ligase activity"/>
    <property type="evidence" value="ECO:0007669"/>
    <property type="project" value="TreeGrafter"/>
</dbReference>
<feature type="domain" description="AMP-dependent synthetase/ligase" evidence="3">
    <location>
        <begin position="19"/>
        <end position="372"/>
    </location>
</feature>
<dbReference type="RefSeq" id="WP_108857817.1">
    <property type="nucleotide sequence ID" value="NZ_OMOI01000002.1"/>
</dbReference>
<dbReference type="OrthoDB" id="9803968at2"/>
<organism evidence="5 6">
    <name type="scientific">Aliiroseovarius pelagivivens</name>
    <dbReference type="NCBI Taxonomy" id="1639690"/>
    <lineage>
        <taxon>Bacteria</taxon>
        <taxon>Pseudomonadati</taxon>
        <taxon>Pseudomonadota</taxon>
        <taxon>Alphaproteobacteria</taxon>
        <taxon>Rhodobacterales</taxon>
        <taxon>Paracoccaceae</taxon>
        <taxon>Aliiroseovarius</taxon>
    </lineage>
</organism>
<evidence type="ECO:0000256" key="1">
    <source>
        <dbReference type="ARBA" id="ARBA00006432"/>
    </source>
</evidence>
<dbReference type="Pfam" id="PF00501">
    <property type="entry name" value="AMP-binding"/>
    <property type="match status" value="1"/>
</dbReference>
<dbReference type="InterPro" id="IPR045851">
    <property type="entry name" value="AMP-bd_C_sf"/>
</dbReference>
<evidence type="ECO:0000313" key="6">
    <source>
        <dbReference type="Proteomes" id="UP000244911"/>
    </source>
</evidence>
<evidence type="ECO:0000259" key="3">
    <source>
        <dbReference type="Pfam" id="PF00501"/>
    </source>
</evidence>
<dbReference type="Pfam" id="PF13193">
    <property type="entry name" value="AMP-binding_C"/>
    <property type="match status" value="1"/>
</dbReference>
<dbReference type="InterPro" id="IPR042099">
    <property type="entry name" value="ANL_N_sf"/>
</dbReference>
<accession>A0A2R8ARY8</accession>
<feature type="domain" description="AMP-binding enzyme C-terminal" evidence="4">
    <location>
        <begin position="427"/>
        <end position="501"/>
    </location>
</feature>
<dbReference type="Gene3D" id="3.30.300.30">
    <property type="match status" value="1"/>
</dbReference>
<evidence type="ECO:0000313" key="5">
    <source>
        <dbReference type="EMBL" id="SPF78831.1"/>
    </source>
</evidence>
<dbReference type="PANTHER" id="PTHR43201:SF5">
    <property type="entry name" value="MEDIUM-CHAIN ACYL-COA LIGASE ACSF2, MITOCHONDRIAL"/>
    <property type="match status" value="1"/>
</dbReference>
<dbReference type="GO" id="GO:0006631">
    <property type="term" value="P:fatty acid metabolic process"/>
    <property type="evidence" value="ECO:0007669"/>
    <property type="project" value="TreeGrafter"/>
</dbReference>
<proteinExistence type="inferred from homology"/>
<evidence type="ECO:0000256" key="2">
    <source>
        <dbReference type="ARBA" id="ARBA00022598"/>
    </source>
</evidence>